<evidence type="ECO:0000313" key="3">
    <source>
        <dbReference type="Proteomes" id="UP001516351"/>
    </source>
</evidence>
<accession>A0ABX2P6A7</accession>
<feature type="compositionally biased region" description="Low complexity" evidence="1">
    <location>
        <begin position="104"/>
        <end position="116"/>
    </location>
</feature>
<evidence type="ECO:0000313" key="2">
    <source>
        <dbReference type="EMBL" id="NVN47485.1"/>
    </source>
</evidence>
<keyword evidence="3" id="KW-1185">Reference proteome</keyword>
<reference evidence="2 3" key="1">
    <citation type="submission" date="2020-06" db="EMBL/GenBank/DDBJ databases">
        <title>Synonyms of Asaia species.</title>
        <authorList>
            <person name="Sombolestani A."/>
        </authorList>
    </citation>
    <scope>NUCLEOTIDE SEQUENCE [LARGE SCALE GENOMIC DNA]</scope>
    <source>
        <strain evidence="2 3">LMG 27047</strain>
    </source>
</reference>
<proteinExistence type="predicted"/>
<comment type="caution">
    <text evidence="2">The sequence shown here is derived from an EMBL/GenBank/DDBJ whole genome shotgun (WGS) entry which is preliminary data.</text>
</comment>
<organism evidence="2 3">
    <name type="scientific">Asaia spathodeae</name>
    <dbReference type="NCBI Taxonomy" id="657016"/>
    <lineage>
        <taxon>Bacteria</taxon>
        <taxon>Pseudomonadati</taxon>
        <taxon>Pseudomonadota</taxon>
        <taxon>Alphaproteobacteria</taxon>
        <taxon>Acetobacterales</taxon>
        <taxon>Acetobacteraceae</taxon>
        <taxon>Asaia</taxon>
    </lineage>
</organism>
<feature type="region of interest" description="Disordered" evidence="1">
    <location>
        <begin position="101"/>
        <end position="131"/>
    </location>
</feature>
<dbReference type="EMBL" id="JABXXV010000006">
    <property type="protein sequence ID" value="NVN47485.1"/>
    <property type="molecule type" value="Genomic_DNA"/>
</dbReference>
<dbReference type="Proteomes" id="UP001516351">
    <property type="component" value="Unassembled WGS sequence"/>
</dbReference>
<evidence type="ECO:0000256" key="1">
    <source>
        <dbReference type="SAM" id="MobiDB-lite"/>
    </source>
</evidence>
<protein>
    <submittedName>
        <fullName evidence="2">Uncharacterized protein</fullName>
    </submittedName>
</protein>
<dbReference type="RefSeq" id="WP_267311975.1">
    <property type="nucleotide sequence ID" value="NZ_JABXXV010000006.1"/>
</dbReference>
<sequence length="131" mass="13568">MDYKDDPIITNANGFALPRIGWALVEDGVIRAVVHTYDDHAGPFEGAPVAMAGQVPLTGRCALKVTGTGAMVGHLVDRNGNVSASGGRDAALGDDMAAYHDTWPEPVAAAAPSAEPGQLPTELPPPDKPEE</sequence>
<gene>
    <name evidence="2" type="ORF">HW542_11795</name>
</gene>
<name>A0ABX2P6A7_9PROT</name>